<dbReference type="InParanoid" id="A0A0G4EIT8"/>
<evidence type="ECO:0000256" key="3">
    <source>
        <dbReference type="PROSITE-ProRule" id="PRU10141"/>
    </source>
</evidence>
<proteinExistence type="inferred from homology"/>
<keyword evidence="4" id="KW-0723">Serine/threonine-protein kinase</keyword>
<dbReference type="OrthoDB" id="4062651at2759"/>
<dbReference type="InterPro" id="IPR011009">
    <property type="entry name" value="Kinase-like_dom_sf"/>
</dbReference>
<dbReference type="PANTHER" id="PTHR44329:SF261">
    <property type="entry name" value="ZINC FINGER CONTAINING PROTEIN KINASE-RELATED"/>
    <property type="match status" value="1"/>
</dbReference>
<dbReference type="AlphaFoldDB" id="A0A0G4EIT8"/>
<name>A0A0G4EIT8_VITBC</name>
<keyword evidence="8" id="KW-1185">Reference proteome</keyword>
<comment type="similarity">
    <text evidence="4">Belongs to the protein kinase superfamily.</text>
</comment>
<evidence type="ECO:0000256" key="5">
    <source>
        <dbReference type="SAM" id="MobiDB-lite"/>
    </source>
</evidence>
<dbReference type="PROSITE" id="PS00108">
    <property type="entry name" value="PROTEIN_KINASE_ST"/>
    <property type="match status" value="1"/>
</dbReference>
<evidence type="ECO:0000259" key="6">
    <source>
        <dbReference type="PROSITE" id="PS50011"/>
    </source>
</evidence>
<organism evidence="7 8">
    <name type="scientific">Vitrella brassicaformis (strain CCMP3155)</name>
    <dbReference type="NCBI Taxonomy" id="1169540"/>
    <lineage>
        <taxon>Eukaryota</taxon>
        <taxon>Sar</taxon>
        <taxon>Alveolata</taxon>
        <taxon>Colpodellida</taxon>
        <taxon>Vitrellaceae</taxon>
        <taxon>Vitrella</taxon>
    </lineage>
</organism>
<dbReference type="PANTHER" id="PTHR44329">
    <property type="entry name" value="SERINE/THREONINE-PROTEIN KINASE TNNI3K-RELATED"/>
    <property type="match status" value="1"/>
</dbReference>
<evidence type="ECO:0000313" key="7">
    <source>
        <dbReference type="EMBL" id="CEL96930.1"/>
    </source>
</evidence>
<dbReference type="InterPro" id="IPR051681">
    <property type="entry name" value="Ser/Thr_Kinases-Pseudokinases"/>
</dbReference>
<keyword evidence="1 3" id="KW-0547">Nucleotide-binding</keyword>
<dbReference type="EMBL" id="CDMY01000249">
    <property type="protein sequence ID" value="CEL96930.1"/>
    <property type="molecule type" value="Genomic_DNA"/>
</dbReference>
<dbReference type="VEuPathDB" id="CryptoDB:Vbra_3923"/>
<dbReference type="SMART" id="SM00220">
    <property type="entry name" value="S_TKc"/>
    <property type="match status" value="1"/>
</dbReference>
<feature type="domain" description="Protein kinase" evidence="6">
    <location>
        <begin position="47"/>
        <end position="264"/>
    </location>
</feature>
<dbReference type="Gene3D" id="1.10.510.10">
    <property type="entry name" value="Transferase(Phosphotransferase) domain 1"/>
    <property type="match status" value="1"/>
</dbReference>
<feature type="compositionally biased region" description="Gly residues" evidence="5">
    <location>
        <begin position="1"/>
        <end position="12"/>
    </location>
</feature>
<sequence length="264" mass="29164">MTGMGRSVGGPVGAQHSRPSSRSSLPSRTPAMAGVPRLVIYARDLTFSEDDKLGRGGFGVVYRGVFKGRPVAVKVAHPSEELAPHEQFIEVLREVEPMFHLRHPNIVEFLGVCAADEKHGLMIVTELCECGSLDKYLAKNRPLPPDVRDRFVREICEGVQYLHDHGIAHLDLKPGNILLAKYLVIKISDFGMTRNTQRTTSSFAGGGTYNFMSPETMNPEKLVKPSTKSDIWTLGGILSELHGGQRIHKSTCQTHYEMVADRDA</sequence>
<dbReference type="STRING" id="1169540.A0A0G4EIT8"/>
<dbReference type="PhylomeDB" id="A0A0G4EIT8"/>
<dbReference type="OMA" id="KHLDWHA"/>
<evidence type="ECO:0000313" key="8">
    <source>
        <dbReference type="Proteomes" id="UP000041254"/>
    </source>
</evidence>
<dbReference type="Pfam" id="PF00069">
    <property type="entry name" value="Pkinase"/>
    <property type="match status" value="1"/>
</dbReference>
<dbReference type="GO" id="GO:0004674">
    <property type="term" value="F:protein serine/threonine kinase activity"/>
    <property type="evidence" value="ECO:0007669"/>
    <property type="project" value="UniProtKB-KW"/>
</dbReference>
<dbReference type="InterPro" id="IPR017441">
    <property type="entry name" value="Protein_kinase_ATP_BS"/>
</dbReference>
<keyword evidence="2 3" id="KW-0067">ATP-binding</keyword>
<keyword evidence="4" id="KW-0418">Kinase</keyword>
<feature type="binding site" evidence="3">
    <location>
        <position position="74"/>
    </location>
    <ligand>
        <name>ATP</name>
        <dbReference type="ChEBI" id="CHEBI:30616"/>
    </ligand>
</feature>
<dbReference type="PROSITE" id="PS00107">
    <property type="entry name" value="PROTEIN_KINASE_ATP"/>
    <property type="match status" value="1"/>
</dbReference>
<evidence type="ECO:0000256" key="4">
    <source>
        <dbReference type="RuleBase" id="RU000304"/>
    </source>
</evidence>
<gene>
    <name evidence="7" type="ORF">Vbra_3923</name>
</gene>
<dbReference type="PROSITE" id="PS50011">
    <property type="entry name" value="PROTEIN_KINASE_DOM"/>
    <property type="match status" value="1"/>
</dbReference>
<dbReference type="GO" id="GO:0005524">
    <property type="term" value="F:ATP binding"/>
    <property type="evidence" value="ECO:0007669"/>
    <property type="project" value="UniProtKB-UniRule"/>
</dbReference>
<protein>
    <recommendedName>
        <fullName evidence="6">Protein kinase domain-containing protein</fullName>
    </recommendedName>
</protein>
<evidence type="ECO:0000256" key="1">
    <source>
        <dbReference type="ARBA" id="ARBA00022741"/>
    </source>
</evidence>
<dbReference type="PIRSF" id="PIRSF000654">
    <property type="entry name" value="Integrin-linked_kinase"/>
    <property type="match status" value="1"/>
</dbReference>
<dbReference type="SUPFAM" id="SSF56112">
    <property type="entry name" value="Protein kinase-like (PK-like)"/>
    <property type="match status" value="1"/>
</dbReference>
<accession>A0A0G4EIT8</accession>
<keyword evidence="4" id="KW-0808">Transferase</keyword>
<evidence type="ECO:0000256" key="2">
    <source>
        <dbReference type="ARBA" id="ARBA00022840"/>
    </source>
</evidence>
<dbReference type="InterPro" id="IPR000719">
    <property type="entry name" value="Prot_kinase_dom"/>
</dbReference>
<feature type="region of interest" description="Disordered" evidence="5">
    <location>
        <begin position="1"/>
        <end position="30"/>
    </location>
</feature>
<dbReference type="Proteomes" id="UP000041254">
    <property type="component" value="Unassembled WGS sequence"/>
</dbReference>
<feature type="compositionally biased region" description="Low complexity" evidence="5">
    <location>
        <begin position="17"/>
        <end position="30"/>
    </location>
</feature>
<reference evidence="7 8" key="1">
    <citation type="submission" date="2014-11" db="EMBL/GenBank/DDBJ databases">
        <authorList>
            <person name="Zhu J."/>
            <person name="Qi W."/>
            <person name="Song R."/>
        </authorList>
    </citation>
    <scope>NUCLEOTIDE SEQUENCE [LARGE SCALE GENOMIC DNA]</scope>
</reference>
<dbReference type="InterPro" id="IPR008271">
    <property type="entry name" value="Ser/Thr_kinase_AS"/>
</dbReference>